<dbReference type="CDD" id="cd00029">
    <property type="entry name" value="C1"/>
    <property type="match status" value="1"/>
</dbReference>
<dbReference type="EMBL" id="GL883029">
    <property type="protein sequence ID" value="EGG13522.1"/>
    <property type="molecule type" value="Genomic_DNA"/>
</dbReference>
<dbReference type="OrthoDB" id="20510at2759"/>
<name>F4QC35_CACFS</name>
<dbReference type="Proteomes" id="UP000007797">
    <property type="component" value="Unassembled WGS sequence"/>
</dbReference>
<gene>
    <name evidence="2" type="ORF">DFA_11283</name>
</gene>
<reference evidence="3" key="1">
    <citation type="journal article" date="2011" name="Genome Res.">
        <title>Phylogeny-wide analysis of social amoeba genomes highlights ancient origins for complex intercellular communication.</title>
        <authorList>
            <person name="Heidel A.J."/>
            <person name="Lawal H.M."/>
            <person name="Felder M."/>
            <person name="Schilde C."/>
            <person name="Helps N.R."/>
            <person name="Tunggal B."/>
            <person name="Rivero F."/>
            <person name="John U."/>
            <person name="Schleicher M."/>
            <person name="Eichinger L."/>
            <person name="Platzer M."/>
            <person name="Noegel A.A."/>
            <person name="Schaap P."/>
            <person name="Gloeckner G."/>
        </authorList>
    </citation>
    <scope>NUCLEOTIDE SEQUENCE [LARGE SCALE GENOMIC DNA]</scope>
    <source>
        <strain evidence="3">SH3</strain>
    </source>
</reference>
<feature type="compositionally biased region" description="Low complexity" evidence="1">
    <location>
        <begin position="209"/>
        <end position="227"/>
    </location>
</feature>
<dbReference type="InterPro" id="IPR046349">
    <property type="entry name" value="C1-like_sf"/>
</dbReference>
<feature type="compositionally biased region" description="Polar residues" evidence="1">
    <location>
        <begin position="439"/>
        <end position="453"/>
    </location>
</feature>
<accession>F4QC35</accession>
<dbReference type="InterPro" id="IPR001680">
    <property type="entry name" value="WD40_rpt"/>
</dbReference>
<organism evidence="2 3">
    <name type="scientific">Cavenderia fasciculata</name>
    <name type="common">Slime mold</name>
    <name type="synonym">Dictyostelium fasciculatum</name>
    <dbReference type="NCBI Taxonomy" id="261658"/>
    <lineage>
        <taxon>Eukaryota</taxon>
        <taxon>Amoebozoa</taxon>
        <taxon>Evosea</taxon>
        <taxon>Eumycetozoa</taxon>
        <taxon>Dictyostelia</taxon>
        <taxon>Acytosteliales</taxon>
        <taxon>Cavenderiaceae</taxon>
        <taxon>Cavenderia</taxon>
    </lineage>
</organism>
<sequence length="560" mass="61032">MASWSKTSTATAAMSPVFSRLEARCGRSRRTWLYACGARRPTDASKRLKPRVILSAWPKSAILRWDANTYEPIDILAGHKKMVHCMIPVDNYIWSCSSDNLICVWDPNTGKLVSKIIDHKSRVFYMLRVNNQVWSCAWDKTIKIHAIDTLSLVKEIEPVHRDALSCLITIRKSPISPLQVWSGSWDHTVIIWKTSDPDTHASTQLLGPSSISSSSTSSSSSSSASTSGKKHGHKAYEPHPHLLGNNKRTSTRLSMFFGTRDPVPSNMQSMALQASTSSPNLNMTNAHNQLPSPLITPPAMTPANSQYNLSSLYTINPAPPPALPTVSVTHLPTPPNKIVTSPTSSTPSSISSAGGRDGLVISPPPTLGQSSSTTNTKPHSPRSIFNAILSPRSQSAMSLTSPRKDKEKDKDKDKDRISTTPGGDNLSTTPGGDNLSPKCISQPSPSISPMNLTSPSLSHALSHNELIPPHIQHQHIQLPPPPPPLQQYNNSQLTKRITLAHDLTKQSINHAVTCGICNGKISTNWGGKKQVFHCNNCKEYYHNGECVEQSLSNNCSSPKS</sequence>
<feature type="compositionally biased region" description="Polar residues" evidence="1">
    <location>
        <begin position="367"/>
        <end position="378"/>
    </location>
</feature>
<dbReference type="SMART" id="SM00320">
    <property type="entry name" value="WD40"/>
    <property type="match status" value="3"/>
</dbReference>
<feature type="compositionally biased region" description="Basic and acidic residues" evidence="1">
    <location>
        <begin position="402"/>
        <end position="417"/>
    </location>
</feature>
<dbReference type="InterPro" id="IPR015943">
    <property type="entry name" value="WD40/YVTN_repeat-like_dom_sf"/>
</dbReference>
<dbReference type="AlphaFoldDB" id="F4QC35"/>
<dbReference type="InterPro" id="IPR044715">
    <property type="entry name" value="WDR86-like"/>
</dbReference>
<dbReference type="RefSeq" id="XP_004350226.1">
    <property type="nucleotide sequence ID" value="XM_004350176.1"/>
</dbReference>
<dbReference type="Gene3D" id="2.130.10.10">
    <property type="entry name" value="YVTN repeat-like/Quinoprotein amine dehydrogenase"/>
    <property type="match status" value="1"/>
</dbReference>
<dbReference type="GeneID" id="14866096"/>
<dbReference type="InterPro" id="IPR036322">
    <property type="entry name" value="WD40_repeat_dom_sf"/>
</dbReference>
<evidence type="ECO:0000256" key="1">
    <source>
        <dbReference type="SAM" id="MobiDB-lite"/>
    </source>
</evidence>
<keyword evidence="3" id="KW-1185">Reference proteome</keyword>
<dbReference type="STRING" id="1054147.F4QC35"/>
<dbReference type="Gene3D" id="3.30.60.20">
    <property type="match status" value="1"/>
</dbReference>
<proteinExistence type="predicted"/>
<dbReference type="PANTHER" id="PTHR44489:SF11">
    <property type="entry name" value="WD REPEAT DOMAIN 86"/>
    <property type="match status" value="1"/>
</dbReference>
<dbReference type="SUPFAM" id="SSF50978">
    <property type="entry name" value="WD40 repeat-like"/>
    <property type="match status" value="1"/>
</dbReference>
<feature type="region of interest" description="Disordered" evidence="1">
    <location>
        <begin position="201"/>
        <end position="247"/>
    </location>
</feature>
<dbReference type="Pfam" id="PF00400">
    <property type="entry name" value="WD40"/>
    <property type="match status" value="1"/>
</dbReference>
<protein>
    <recommendedName>
        <fullName evidence="4">WD40 repeat-containing protein</fullName>
    </recommendedName>
</protein>
<dbReference type="PANTHER" id="PTHR44489">
    <property type="match status" value="1"/>
</dbReference>
<feature type="compositionally biased region" description="Polar residues" evidence="1">
    <location>
        <begin position="391"/>
        <end position="401"/>
    </location>
</feature>
<feature type="region of interest" description="Disordered" evidence="1">
    <location>
        <begin position="325"/>
        <end position="453"/>
    </location>
</feature>
<dbReference type="SUPFAM" id="SSF57889">
    <property type="entry name" value="Cysteine-rich domain"/>
    <property type="match status" value="1"/>
</dbReference>
<feature type="compositionally biased region" description="Low complexity" evidence="1">
    <location>
        <begin position="340"/>
        <end position="352"/>
    </location>
</feature>
<evidence type="ECO:0008006" key="4">
    <source>
        <dbReference type="Google" id="ProtNLM"/>
    </source>
</evidence>
<feature type="compositionally biased region" description="Polar residues" evidence="1">
    <location>
        <begin position="418"/>
        <end position="431"/>
    </location>
</feature>
<dbReference type="KEGG" id="dfa:DFA_11283"/>
<evidence type="ECO:0000313" key="3">
    <source>
        <dbReference type="Proteomes" id="UP000007797"/>
    </source>
</evidence>
<evidence type="ECO:0000313" key="2">
    <source>
        <dbReference type="EMBL" id="EGG13522.1"/>
    </source>
</evidence>